<reference evidence="2 3" key="1">
    <citation type="submission" date="2015-04" db="EMBL/GenBank/DDBJ databases">
        <authorList>
            <person name="Syromyatnikov M.Y."/>
            <person name="Popov V.N."/>
        </authorList>
    </citation>
    <scope>NUCLEOTIDE SEQUENCE [LARGE SCALE GENOMIC DNA]</scope>
</reference>
<proteinExistence type="predicted"/>
<evidence type="ECO:0000313" key="3">
    <source>
        <dbReference type="Proteomes" id="UP000183832"/>
    </source>
</evidence>
<keyword evidence="1" id="KW-0472">Membrane</keyword>
<gene>
    <name evidence="2" type="ORF">CLUMA_CG019187</name>
</gene>
<evidence type="ECO:0000313" key="2">
    <source>
        <dbReference type="EMBL" id="CRL06106.1"/>
    </source>
</evidence>
<keyword evidence="3" id="KW-1185">Reference proteome</keyword>
<evidence type="ECO:0000256" key="1">
    <source>
        <dbReference type="SAM" id="Phobius"/>
    </source>
</evidence>
<name>A0A1J1J2D2_9DIPT</name>
<keyword evidence="1" id="KW-1133">Transmembrane helix</keyword>
<organism evidence="2 3">
    <name type="scientific">Clunio marinus</name>
    <dbReference type="NCBI Taxonomy" id="568069"/>
    <lineage>
        <taxon>Eukaryota</taxon>
        <taxon>Metazoa</taxon>
        <taxon>Ecdysozoa</taxon>
        <taxon>Arthropoda</taxon>
        <taxon>Hexapoda</taxon>
        <taxon>Insecta</taxon>
        <taxon>Pterygota</taxon>
        <taxon>Neoptera</taxon>
        <taxon>Endopterygota</taxon>
        <taxon>Diptera</taxon>
        <taxon>Nematocera</taxon>
        <taxon>Chironomoidea</taxon>
        <taxon>Chironomidae</taxon>
        <taxon>Clunio</taxon>
    </lineage>
</organism>
<protein>
    <submittedName>
        <fullName evidence="2">CLUMA_CG019187, isoform A</fullName>
    </submittedName>
</protein>
<accession>A0A1J1J2D2</accession>
<dbReference type="Proteomes" id="UP000183832">
    <property type="component" value="Unassembled WGS sequence"/>
</dbReference>
<sequence length="198" mass="22648">MEIRANMVAMSACVLHHLENGFVDISKYFLQDLWLAFDIICLQLIIHLHILPAMATQFTCAILENIWEDEIFGASDKKHIFVNRNIKDVRNIVSCFCVFVLRGLRFLFFTLFTSSVGRLQSFSMTGIGHSKLNGFIVNIRTRQFSLAICPSHSSVELKTRNKKFDKTTVFPLLPENKFAWKLAAKIMLIIYATIEPTG</sequence>
<dbReference type="EMBL" id="CVRI01000066">
    <property type="protein sequence ID" value="CRL06106.1"/>
    <property type="molecule type" value="Genomic_DNA"/>
</dbReference>
<dbReference type="AlphaFoldDB" id="A0A1J1J2D2"/>
<feature type="transmembrane region" description="Helical" evidence="1">
    <location>
        <begin position="92"/>
        <end position="112"/>
    </location>
</feature>
<keyword evidence="1" id="KW-0812">Transmembrane</keyword>